<accession>T0MM87</accession>
<dbReference type="HOGENOM" id="CLU_494335_0_0_1"/>
<dbReference type="PANTHER" id="PTHR24075">
    <property type="entry name" value="SEC63 DOMAIN-CONTAINING"/>
    <property type="match status" value="1"/>
</dbReference>
<reference evidence="3 4" key="1">
    <citation type="journal article" date="2013" name="BMC Genomics">
        <title>Genome sequencing and comparative genomics of honey bee microsporidia, Nosema apis reveal novel insights into host-parasite interactions.</title>
        <authorList>
            <person name="Chen Yp."/>
            <person name="Pettis J.S."/>
            <person name="Zhao Y."/>
            <person name="Liu X."/>
            <person name="Tallon L.J."/>
            <person name="Sadzewicz L.D."/>
            <person name="Li R."/>
            <person name="Zheng H."/>
            <person name="Huang S."/>
            <person name="Zhang X."/>
            <person name="Hamilton M.C."/>
            <person name="Pernal S.F."/>
            <person name="Melathopoulos A.P."/>
            <person name="Yan X."/>
            <person name="Evans J.D."/>
        </authorList>
    </citation>
    <scope>NUCLEOTIDE SEQUENCE [LARGE SCALE GENOMIC DNA]</scope>
    <source>
        <strain evidence="3 4">BRL 01</strain>
    </source>
</reference>
<feature type="transmembrane region" description="Helical" evidence="1">
    <location>
        <begin position="61"/>
        <end position="77"/>
    </location>
</feature>
<dbReference type="VEuPathDB" id="MicrosporidiaDB:NAPIS_ORF00294"/>
<dbReference type="PANTHER" id="PTHR24075:SF0">
    <property type="entry name" value="TRANSLOCATION PROTEIN SEC63 HOMOLOG"/>
    <property type="match status" value="1"/>
</dbReference>
<feature type="transmembrane region" description="Helical" evidence="1">
    <location>
        <begin position="179"/>
        <end position="196"/>
    </location>
</feature>
<dbReference type="InterPro" id="IPR036869">
    <property type="entry name" value="J_dom_sf"/>
</dbReference>
<keyword evidence="1" id="KW-0472">Membrane</keyword>
<dbReference type="SUPFAM" id="SSF158702">
    <property type="entry name" value="Sec63 N-terminal domain-like"/>
    <property type="match status" value="1"/>
</dbReference>
<dbReference type="SUPFAM" id="SSF46565">
    <property type="entry name" value="Chaperone J-domain"/>
    <property type="match status" value="1"/>
</dbReference>
<organism evidence="3 4">
    <name type="scientific">Vairimorpha apis BRL 01</name>
    <dbReference type="NCBI Taxonomy" id="1037528"/>
    <lineage>
        <taxon>Eukaryota</taxon>
        <taxon>Fungi</taxon>
        <taxon>Fungi incertae sedis</taxon>
        <taxon>Microsporidia</taxon>
        <taxon>Nosematidae</taxon>
        <taxon>Vairimorpha</taxon>
    </lineage>
</organism>
<dbReference type="InterPro" id="IPR001623">
    <property type="entry name" value="DnaJ_domain"/>
</dbReference>
<dbReference type="Proteomes" id="UP000053780">
    <property type="component" value="Unassembled WGS sequence"/>
</dbReference>
<dbReference type="GO" id="GO:0006614">
    <property type="term" value="P:SRP-dependent cotranslational protein targeting to membrane"/>
    <property type="evidence" value="ECO:0007669"/>
    <property type="project" value="TreeGrafter"/>
</dbReference>
<sequence length="442" mass="52487">MSSYSYEYDESGLTSSYLALSFIIPITLYFTYSLFSLKKIKRINCNCQHCKNLPSSYKYKRLFFTSFLWFILSYFVYNVRTIKMESKKAFNPLEILQVDANIKAKDLKKILMKLLKKYNTKKVSDEKKEEYEKKKIEINKAYDIIKNKDKFNSWLNTESKVGEIMAIPDAVLKNSSLSFIFYCLILGMCLPNFAYFKWKNMKNKNVHGVDFDTMELSQYDFKNLEYVKDIVEHEYAIINHLFRLNKLNKKDHKYLISICFKLIDSMKYVAISKGYIDTLKNLFKLQAMFTQGIFDEEYYMLQFPYVEFKKIFLLKMQNEKINLDNLIVNEHQRAIAENEFIAVVKNTGNEEEDIVISTTNNNLCVHSNVMNESIYNSWTAFITIDGYLNKDFVIISNENKKKEFYFDFYLSSKKNVCEVRLWILNGQYLCNDVDESIVLKYY</sequence>
<feature type="domain" description="J" evidence="2">
    <location>
        <begin position="91"/>
        <end position="150"/>
    </location>
</feature>
<gene>
    <name evidence="3" type="ORF">NAPIS_ORF00294</name>
</gene>
<dbReference type="OrthoDB" id="1734229at2759"/>
<evidence type="ECO:0000313" key="3">
    <source>
        <dbReference type="EMBL" id="EQB62125.1"/>
    </source>
</evidence>
<proteinExistence type="predicted"/>
<dbReference type="EMBL" id="KE646996">
    <property type="protein sequence ID" value="EQB62125.1"/>
    <property type="molecule type" value="Genomic_DNA"/>
</dbReference>
<evidence type="ECO:0000313" key="4">
    <source>
        <dbReference type="Proteomes" id="UP000053780"/>
    </source>
</evidence>
<feature type="transmembrane region" description="Helical" evidence="1">
    <location>
        <begin position="12"/>
        <end position="32"/>
    </location>
</feature>
<dbReference type="AlphaFoldDB" id="T0MM87"/>
<dbReference type="GO" id="GO:0006620">
    <property type="term" value="P:post-translational protein targeting to endoplasmic reticulum membrane"/>
    <property type="evidence" value="ECO:0007669"/>
    <property type="project" value="TreeGrafter"/>
</dbReference>
<keyword evidence="1" id="KW-0812">Transmembrane</keyword>
<dbReference type="GO" id="GO:0008320">
    <property type="term" value="F:protein transmembrane transporter activity"/>
    <property type="evidence" value="ECO:0007669"/>
    <property type="project" value="TreeGrafter"/>
</dbReference>
<evidence type="ECO:0000259" key="2">
    <source>
        <dbReference type="PROSITE" id="PS50076"/>
    </source>
</evidence>
<dbReference type="Gene3D" id="1.10.287.110">
    <property type="entry name" value="DnaJ domain"/>
    <property type="match status" value="1"/>
</dbReference>
<keyword evidence="1" id="KW-1133">Transmembrane helix</keyword>
<dbReference type="PROSITE" id="PS50076">
    <property type="entry name" value="DNAJ_2"/>
    <property type="match status" value="1"/>
</dbReference>
<name>T0MM87_9MICR</name>
<protein>
    <submittedName>
        <fullName evidence="3">Preprotein translocase subunit sec63</fullName>
    </submittedName>
</protein>
<dbReference type="GO" id="GO:0031207">
    <property type="term" value="C:Sec62/Sec63 complex"/>
    <property type="evidence" value="ECO:0007669"/>
    <property type="project" value="TreeGrafter"/>
</dbReference>
<keyword evidence="4" id="KW-1185">Reference proteome</keyword>
<evidence type="ECO:0000256" key="1">
    <source>
        <dbReference type="SAM" id="Phobius"/>
    </source>
</evidence>
<dbReference type="GO" id="GO:0003723">
    <property type="term" value="F:RNA binding"/>
    <property type="evidence" value="ECO:0007669"/>
    <property type="project" value="TreeGrafter"/>
</dbReference>